<organism evidence="3 4">
    <name type="scientific">Meyerozyma guilliermondii (strain ATCC 6260 / CBS 566 / DSM 6381 / JCM 1539 / NBRC 10279 / NRRL Y-324)</name>
    <name type="common">Yeast</name>
    <name type="synonym">Candida guilliermondii</name>
    <dbReference type="NCBI Taxonomy" id="294746"/>
    <lineage>
        <taxon>Eukaryota</taxon>
        <taxon>Fungi</taxon>
        <taxon>Dikarya</taxon>
        <taxon>Ascomycota</taxon>
        <taxon>Saccharomycotina</taxon>
        <taxon>Pichiomycetes</taxon>
        <taxon>Debaryomycetaceae</taxon>
        <taxon>Meyerozyma</taxon>
    </lineage>
</organism>
<feature type="compositionally biased region" description="Basic residues" evidence="2">
    <location>
        <begin position="13"/>
        <end position="25"/>
    </location>
</feature>
<feature type="compositionally biased region" description="Basic and acidic residues" evidence="2">
    <location>
        <begin position="1"/>
        <end position="12"/>
    </location>
</feature>
<evidence type="ECO:0000313" key="3">
    <source>
        <dbReference type="EMBL" id="EDK36021.2"/>
    </source>
</evidence>
<name>A5DA14_PICGU</name>
<dbReference type="HOGENOM" id="CLU_490985_0_0_1"/>
<dbReference type="Proteomes" id="UP000001997">
    <property type="component" value="Unassembled WGS sequence"/>
</dbReference>
<dbReference type="VEuPathDB" id="FungiDB:PGUG_00119"/>
<keyword evidence="1" id="KW-0175">Coiled coil</keyword>
<feature type="compositionally biased region" description="Basic and acidic residues" evidence="2">
    <location>
        <begin position="84"/>
        <end position="93"/>
    </location>
</feature>
<dbReference type="EMBL" id="CH408155">
    <property type="protein sequence ID" value="EDK36021.2"/>
    <property type="molecule type" value="Genomic_DNA"/>
</dbReference>
<protein>
    <submittedName>
        <fullName evidence="3">Uncharacterized protein</fullName>
    </submittedName>
</protein>
<evidence type="ECO:0000256" key="1">
    <source>
        <dbReference type="SAM" id="Coils"/>
    </source>
</evidence>
<gene>
    <name evidence="3" type="ORF">PGUG_00119</name>
</gene>
<keyword evidence="4" id="KW-1185">Reference proteome</keyword>
<feature type="coiled-coil region" evidence="1">
    <location>
        <begin position="242"/>
        <end position="361"/>
    </location>
</feature>
<dbReference type="OrthoDB" id="5554260at2759"/>
<dbReference type="AlphaFoldDB" id="A5DA14"/>
<sequence length="555" mass="65545">MGTLNDRYERVKRDRLRSSPRRYHRAPTDYTSSSKTVPNDANLRNNSNQYNNIDKYNPASANLRRNNSYSEDYRTSKTSSNHNRHLDDDHVPKNVDFAYNSTHDERGNHRSTSRYSPYRSSRIRHSPLRGESSAYEPRESNMETQSSFRSSLPSSLYLYKSPKRDEYDQPTQNKPSGFSRLRGYLSKLAFPQNRPVEEQLARFRSTPEIKETSIPTFKAPSPKLVPGTFETPKRDIDYDLKLQELRKQIAAERSASHEHKQELTQKLAHVEAQYKTKIDNLQSEMRQLKDTNINSTHFLQLENELKRERRLLEESQKQYSLSVSQEKYRLESLNKKLEEQTQELDRRLAQLERIKRRHRDRPRRTKAVKIDSSPIYNLILEREKTSDDLEATRQEFKAFLLKIKSTTSPSATQDTLVKEITSSLIDETEPARYTSMASKIAEYKDYFDKLDGMKNLEEEQEYGFESVKWIQSLLQRLNATLEKSYSQKQKKVESLSNDINFLKFQTSTGKSLENYRRLSICYRHKCERLIDMKYLLEHRISLEKLLRQVQAIYRE</sequence>
<dbReference type="RefSeq" id="XP_001486742.2">
    <property type="nucleotide sequence ID" value="XM_001486692.1"/>
</dbReference>
<dbReference type="InParanoid" id="A5DA14"/>
<dbReference type="GeneID" id="5128876"/>
<evidence type="ECO:0000256" key="2">
    <source>
        <dbReference type="SAM" id="MobiDB-lite"/>
    </source>
</evidence>
<feature type="region of interest" description="Disordered" evidence="2">
    <location>
        <begin position="1"/>
        <end position="154"/>
    </location>
</feature>
<dbReference type="KEGG" id="pgu:PGUG_00119"/>
<proteinExistence type="predicted"/>
<feature type="compositionally biased region" description="Polar residues" evidence="2">
    <location>
        <begin position="29"/>
        <end position="81"/>
    </location>
</feature>
<reference evidence="3 4" key="1">
    <citation type="journal article" date="2009" name="Nature">
        <title>Evolution of pathogenicity and sexual reproduction in eight Candida genomes.</title>
        <authorList>
            <person name="Butler G."/>
            <person name="Rasmussen M.D."/>
            <person name="Lin M.F."/>
            <person name="Santos M.A."/>
            <person name="Sakthikumar S."/>
            <person name="Munro C.A."/>
            <person name="Rheinbay E."/>
            <person name="Grabherr M."/>
            <person name="Forche A."/>
            <person name="Reedy J.L."/>
            <person name="Agrafioti I."/>
            <person name="Arnaud M.B."/>
            <person name="Bates S."/>
            <person name="Brown A.J."/>
            <person name="Brunke S."/>
            <person name="Costanzo M.C."/>
            <person name="Fitzpatrick D.A."/>
            <person name="de Groot P.W."/>
            <person name="Harris D."/>
            <person name="Hoyer L.L."/>
            <person name="Hube B."/>
            <person name="Klis F.M."/>
            <person name="Kodira C."/>
            <person name="Lennard N."/>
            <person name="Logue M.E."/>
            <person name="Martin R."/>
            <person name="Neiman A.M."/>
            <person name="Nikolaou E."/>
            <person name="Quail M.A."/>
            <person name="Quinn J."/>
            <person name="Santos M.C."/>
            <person name="Schmitzberger F.F."/>
            <person name="Sherlock G."/>
            <person name="Shah P."/>
            <person name="Silverstein K.A."/>
            <person name="Skrzypek M.S."/>
            <person name="Soll D."/>
            <person name="Staggs R."/>
            <person name="Stansfield I."/>
            <person name="Stumpf M.P."/>
            <person name="Sudbery P.E."/>
            <person name="Srikantha T."/>
            <person name="Zeng Q."/>
            <person name="Berman J."/>
            <person name="Berriman M."/>
            <person name="Heitman J."/>
            <person name="Gow N.A."/>
            <person name="Lorenz M.C."/>
            <person name="Birren B.W."/>
            <person name="Kellis M."/>
            <person name="Cuomo C.A."/>
        </authorList>
    </citation>
    <scope>NUCLEOTIDE SEQUENCE [LARGE SCALE GENOMIC DNA]</scope>
    <source>
        <strain evidence="4">ATCC 6260 / CBS 566 / DSM 6381 / JCM 1539 / NBRC 10279 / NRRL Y-324</strain>
    </source>
</reference>
<evidence type="ECO:0000313" key="4">
    <source>
        <dbReference type="Proteomes" id="UP000001997"/>
    </source>
</evidence>
<accession>A5DA14</accession>